<dbReference type="Proteomes" id="UP000316196">
    <property type="component" value="Unassembled WGS sequence"/>
</dbReference>
<keyword evidence="2" id="KW-1133">Transmembrane helix</keyword>
<dbReference type="OrthoDB" id="4871889at2"/>
<keyword evidence="2" id="KW-0812">Transmembrane</keyword>
<feature type="region of interest" description="Disordered" evidence="1">
    <location>
        <begin position="176"/>
        <end position="215"/>
    </location>
</feature>
<protein>
    <submittedName>
        <fullName evidence="3">Uncharacterized protein</fullName>
    </submittedName>
</protein>
<sequence length="268" mass="28672">MKKAAAENTHPAALLAEANAALGPLFDQGAKKIAPFADAAREQGQKAADQAREALTPVMDAARARYTDMLPRLGDALAEASDNPKTKETQFRLLAAKAALSGELELPKKSRKKIEKLQKQQIKKLQQANKPVKKGLPKALIPVLVLSVVGIVGYVVWKKFLGSNDAEWQTYEPAHATADKSSSQTFGEPVTVPSAAETADTTASDETSKYGAGSYVGAEPPAGYTIKGNDRSKKYHTPETGGYERTIADVWFVDEASAEAAGFSKAQR</sequence>
<dbReference type="AlphaFoldDB" id="A0A542ZR64"/>
<keyword evidence="2" id="KW-0472">Membrane</keyword>
<comment type="caution">
    <text evidence="3">The sequence shown here is derived from an EMBL/GenBank/DDBJ whole genome shotgun (WGS) entry which is preliminary data.</text>
</comment>
<reference evidence="3 4" key="1">
    <citation type="submission" date="2019-06" db="EMBL/GenBank/DDBJ databases">
        <title>Sequencing the genomes of 1000 actinobacteria strains.</title>
        <authorList>
            <person name="Klenk H.-P."/>
        </authorList>
    </citation>
    <scope>NUCLEOTIDE SEQUENCE [LARGE SCALE GENOMIC DNA]</scope>
    <source>
        <strain evidence="3 4">DSM 8251</strain>
    </source>
</reference>
<feature type="compositionally biased region" description="Low complexity" evidence="1">
    <location>
        <begin position="194"/>
        <end position="205"/>
    </location>
</feature>
<evidence type="ECO:0000256" key="1">
    <source>
        <dbReference type="SAM" id="MobiDB-lite"/>
    </source>
</evidence>
<name>A0A542ZR64_9ACTN</name>
<keyword evidence="4" id="KW-1185">Reference proteome</keyword>
<organism evidence="3 4">
    <name type="scientific">Propioniferax innocua</name>
    <dbReference type="NCBI Taxonomy" id="1753"/>
    <lineage>
        <taxon>Bacteria</taxon>
        <taxon>Bacillati</taxon>
        <taxon>Actinomycetota</taxon>
        <taxon>Actinomycetes</taxon>
        <taxon>Propionibacteriales</taxon>
        <taxon>Propionibacteriaceae</taxon>
        <taxon>Propioniferax</taxon>
    </lineage>
</organism>
<accession>A0A542ZR64</accession>
<gene>
    <name evidence="3" type="ORF">FB460_0632</name>
</gene>
<evidence type="ECO:0000256" key="2">
    <source>
        <dbReference type="SAM" id="Phobius"/>
    </source>
</evidence>
<evidence type="ECO:0000313" key="4">
    <source>
        <dbReference type="Proteomes" id="UP000316196"/>
    </source>
</evidence>
<evidence type="ECO:0000313" key="3">
    <source>
        <dbReference type="EMBL" id="TQL62841.1"/>
    </source>
</evidence>
<feature type="region of interest" description="Disordered" evidence="1">
    <location>
        <begin position="221"/>
        <end position="240"/>
    </location>
</feature>
<proteinExistence type="predicted"/>
<feature type="transmembrane region" description="Helical" evidence="2">
    <location>
        <begin position="139"/>
        <end position="157"/>
    </location>
</feature>
<dbReference type="EMBL" id="VFOR01000001">
    <property type="protein sequence ID" value="TQL62841.1"/>
    <property type="molecule type" value="Genomic_DNA"/>
</dbReference>